<proteinExistence type="predicted"/>
<accession>A0A7Z7N017</accession>
<dbReference type="EMBL" id="OCSU01000001">
    <property type="protein sequence ID" value="SOE47252.1"/>
    <property type="molecule type" value="Genomic_DNA"/>
</dbReference>
<sequence>MDKILEYQPIALDRPRGAHRLETFSLKANRRLTLCRLSALEQWVILEADPTVTAFCERPGFIQTEEKRYLADFWVRYFDRQELVILFDSPFESSAKPETPFDHAGLTVRKVQSSEIAASRAWIANWKRMLPCLVATRGLVPSTLTSAIERYVARPRRLLSIEREFTTGDPVLVRAAVFGLLHAGRVQAPELRAHELSLLTEFVAVREVP</sequence>
<dbReference type="Proteomes" id="UP000219522">
    <property type="component" value="Unassembled WGS sequence"/>
</dbReference>
<gene>
    <name evidence="1" type="ORF">SAMN05446927_0189</name>
</gene>
<evidence type="ECO:0008006" key="3">
    <source>
        <dbReference type="Google" id="ProtNLM"/>
    </source>
</evidence>
<dbReference type="RefSeq" id="WP_097189595.1">
    <property type="nucleotide sequence ID" value="NZ_OCSU01000001.1"/>
</dbReference>
<comment type="caution">
    <text evidence="1">The sequence shown here is derived from an EMBL/GenBank/DDBJ whole genome shotgun (WGS) entry which is preliminary data.</text>
</comment>
<keyword evidence="2" id="KW-1185">Reference proteome</keyword>
<reference evidence="1 2" key="1">
    <citation type="submission" date="2017-09" db="EMBL/GenBank/DDBJ databases">
        <authorList>
            <person name="Varghese N."/>
            <person name="Submissions S."/>
        </authorList>
    </citation>
    <scope>NUCLEOTIDE SEQUENCE [LARGE SCALE GENOMIC DNA]</scope>
    <source>
        <strain evidence="1 2">OK806</strain>
    </source>
</reference>
<evidence type="ECO:0000313" key="1">
    <source>
        <dbReference type="EMBL" id="SOE47252.1"/>
    </source>
</evidence>
<name>A0A7Z7N017_9BURK</name>
<organism evidence="1 2">
    <name type="scientific">Caballeronia arationis</name>
    <dbReference type="NCBI Taxonomy" id="1777142"/>
    <lineage>
        <taxon>Bacteria</taxon>
        <taxon>Pseudomonadati</taxon>
        <taxon>Pseudomonadota</taxon>
        <taxon>Betaproteobacteria</taxon>
        <taxon>Burkholderiales</taxon>
        <taxon>Burkholderiaceae</taxon>
        <taxon>Caballeronia</taxon>
    </lineage>
</organism>
<evidence type="ECO:0000313" key="2">
    <source>
        <dbReference type="Proteomes" id="UP000219522"/>
    </source>
</evidence>
<dbReference type="AlphaFoldDB" id="A0A7Z7N017"/>
<protein>
    <recommendedName>
        <fullName evidence="3">TnsA endonuclease N-terminal domain-containing protein</fullName>
    </recommendedName>
</protein>